<evidence type="ECO:0000313" key="2">
    <source>
        <dbReference type="EMBL" id="MFD2613117.1"/>
    </source>
</evidence>
<comment type="caution">
    <text evidence="2">The sequence shown here is derived from an EMBL/GenBank/DDBJ whole genome shotgun (WGS) entry which is preliminary data.</text>
</comment>
<proteinExistence type="predicted"/>
<dbReference type="Gene3D" id="1.20.58.1910">
    <property type="match status" value="1"/>
</dbReference>
<evidence type="ECO:0000313" key="3">
    <source>
        <dbReference type="Proteomes" id="UP001597541"/>
    </source>
</evidence>
<dbReference type="InterPro" id="IPR003607">
    <property type="entry name" value="HD/PDEase_dom"/>
</dbReference>
<protein>
    <submittedName>
        <fullName evidence="2">HD domain-containing protein</fullName>
    </submittedName>
</protein>
<dbReference type="Proteomes" id="UP001597541">
    <property type="component" value="Unassembled WGS sequence"/>
</dbReference>
<evidence type="ECO:0000259" key="1">
    <source>
        <dbReference type="PROSITE" id="PS51831"/>
    </source>
</evidence>
<dbReference type="PROSITE" id="PS51831">
    <property type="entry name" value="HD"/>
    <property type="match status" value="1"/>
</dbReference>
<dbReference type="Gene3D" id="1.10.472.50">
    <property type="entry name" value="HD-domain/PDEase-like"/>
    <property type="match status" value="1"/>
</dbReference>
<dbReference type="EMBL" id="JBHUME010000007">
    <property type="protein sequence ID" value="MFD2613117.1"/>
    <property type="molecule type" value="Genomic_DNA"/>
</dbReference>
<feature type="domain" description="HD" evidence="1">
    <location>
        <begin position="26"/>
        <end position="127"/>
    </location>
</feature>
<dbReference type="RefSeq" id="WP_377603052.1">
    <property type="nucleotide sequence ID" value="NZ_JBHUME010000007.1"/>
</dbReference>
<dbReference type="Pfam" id="PF01966">
    <property type="entry name" value="HD"/>
    <property type="match status" value="1"/>
</dbReference>
<dbReference type="SUPFAM" id="SSF109604">
    <property type="entry name" value="HD-domain/PDEase-like"/>
    <property type="match status" value="1"/>
</dbReference>
<name>A0ABW5PFG7_9BACL</name>
<dbReference type="SMART" id="SM00471">
    <property type="entry name" value="HDc"/>
    <property type="match status" value="1"/>
</dbReference>
<gene>
    <name evidence="2" type="ORF">ACFSUF_11845</name>
</gene>
<keyword evidence="3" id="KW-1185">Reference proteome</keyword>
<accession>A0ABW5PFG7</accession>
<reference evidence="3" key="1">
    <citation type="journal article" date="2019" name="Int. J. Syst. Evol. Microbiol.">
        <title>The Global Catalogue of Microorganisms (GCM) 10K type strain sequencing project: providing services to taxonomists for standard genome sequencing and annotation.</title>
        <authorList>
            <consortium name="The Broad Institute Genomics Platform"/>
            <consortium name="The Broad Institute Genome Sequencing Center for Infectious Disease"/>
            <person name="Wu L."/>
            <person name="Ma J."/>
        </authorList>
    </citation>
    <scope>NUCLEOTIDE SEQUENCE [LARGE SCALE GENOMIC DNA]</scope>
    <source>
        <strain evidence="3">KCTC 3950</strain>
    </source>
</reference>
<dbReference type="PANTHER" id="PTHR33594">
    <property type="entry name" value="SUPERFAMILY HYDROLASE, PUTATIVE (AFU_ORTHOLOGUE AFUA_1G03035)-RELATED"/>
    <property type="match status" value="1"/>
</dbReference>
<sequence length="215" mass="24697">MDQQHILEQARLAVQKKMGDDSSGHDWWHTYRVAETAKTIAAEEHADVFLCELTALLHDMADEKLNDDPEQASRDLYAWMLNTGVELTAVDHVMDIISTMSFKGGNRPPVRTLEGKIVQDADRLDAIGAMGIARVFAYSGWKGRPIHDPRMSPREQLTPEQYRNGNDTAINHFYEKLLKLKDLMNTTTGRNMAAERHKFMELYLDQFYAEWEGQR</sequence>
<dbReference type="CDD" id="cd00077">
    <property type="entry name" value="HDc"/>
    <property type="match status" value="1"/>
</dbReference>
<dbReference type="PANTHER" id="PTHR33594:SF1">
    <property type="entry name" value="HD_PDEASE DOMAIN-CONTAINING PROTEIN"/>
    <property type="match status" value="1"/>
</dbReference>
<organism evidence="2 3">
    <name type="scientific">Paenibacillus gansuensis</name>
    <dbReference type="NCBI Taxonomy" id="306542"/>
    <lineage>
        <taxon>Bacteria</taxon>
        <taxon>Bacillati</taxon>
        <taxon>Bacillota</taxon>
        <taxon>Bacilli</taxon>
        <taxon>Bacillales</taxon>
        <taxon>Paenibacillaceae</taxon>
        <taxon>Paenibacillus</taxon>
    </lineage>
</organism>
<dbReference type="InterPro" id="IPR006674">
    <property type="entry name" value="HD_domain"/>
</dbReference>